<evidence type="ECO:0000313" key="2">
    <source>
        <dbReference type="Proteomes" id="UP001304769"/>
    </source>
</evidence>
<protein>
    <submittedName>
        <fullName evidence="1">Uncharacterized protein</fullName>
    </submittedName>
</protein>
<comment type="caution">
    <text evidence="1">The sequence shown here is derived from an EMBL/GenBank/DDBJ whole genome shotgun (WGS) entry which is preliminary data.</text>
</comment>
<dbReference type="RefSeq" id="WP_323278508.1">
    <property type="nucleotide sequence ID" value="NZ_JAYGGQ010000004.1"/>
</dbReference>
<dbReference type="InterPro" id="IPR010985">
    <property type="entry name" value="Ribbon_hlx_hlx"/>
</dbReference>
<evidence type="ECO:0000313" key="1">
    <source>
        <dbReference type="EMBL" id="MEA5454668.1"/>
    </source>
</evidence>
<reference evidence="1 2" key="1">
    <citation type="submission" date="2023-12" db="EMBL/GenBank/DDBJ databases">
        <title>Sinomonas terricola sp. nov, isolated from litchi orchard soil in Guangdong, PR China.</title>
        <authorList>
            <person name="Jiaxin W."/>
            <person name="Yang Z."/>
            <person name="Honghui Z."/>
        </authorList>
    </citation>
    <scope>NUCLEOTIDE SEQUENCE [LARGE SCALE GENOMIC DNA]</scope>
    <source>
        <strain evidence="1 2">JGH33</strain>
    </source>
</reference>
<dbReference type="SUPFAM" id="SSF47598">
    <property type="entry name" value="Ribbon-helix-helix"/>
    <property type="match status" value="1"/>
</dbReference>
<accession>A0ABU5T4T3</accession>
<name>A0ABU5T4T3_9MICC</name>
<gene>
    <name evidence="1" type="ORF">SPF06_08045</name>
</gene>
<keyword evidence="2" id="KW-1185">Reference proteome</keyword>
<organism evidence="1 2">
    <name type="scientific">Sinomonas terricola</name>
    <dbReference type="NCBI Taxonomy" id="3110330"/>
    <lineage>
        <taxon>Bacteria</taxon>
        <taxon>Bacillati</taxon>
        <taxon>Actinomycetota</taxon>
        <taxon>Actinomycetes</taxon>
        <taxon>Micrococcales</taxon>
        <taxon>Micrococcaceae</taxon>
        <taxon>Sinomonas</taxon>
    </lineage>
</organism>
<proteinExistence type="predicted"/>
<sequence>MADGEKTLTIGLSQQLHRELKMASVVTDCSMKEIVLRAIRRELQKIRSDRRGE</sequence>
<dbReference type="EMBL" id="JAYGGQ010000004">
    <property type="protein sequence ID" value="MEA5454668.1"/>
    <property type="molecule type" value="Genomic_DNA"/>
</dbReference>
<dbReference type="Proteomes" id="UP001304769">
    <property type="component" value="Unassembled WGS sequence"/>
</dbReference>